<accession>A0A1H9VJ42</accession>
<evidence type="ECO:0000313" key="2">
    <source>
        <dbReference type="EMBL" id="SES21327.1"/>
    </source>
</evidence>
<dbReference type="InterPro" id="IPR055365">
    <property type="entry name" value="PH_SunI-like"/>
</dbReference>
<dbReference type="RefSeq" id="WP_089743797.1">
    <property type="nucleotide sequence ID" value="NZ_FOGL01000024.1"/>
</dbReference>
<dbReference type="AlphaFoldDB" id="A0A1H9VJ42"/>
<dbReference type="Pfam" id="PF23491">
    <property type="entry name" value="bPH_8"/>
    <property type="match status" value="1"/>
</dbReference>
<dbReference type="EMBL" id="FOGL01000024">
    <property type="protein sequence ID" value="SES21327.1"/>
    <property type="molecule type" value="Genomic_DNA"/>
</dbReference>
<organism evidence="2 3">
    <name type="scientific">Gracilibacillus ureilyticus</name>
    <dbReference type="NCBI Taxonomy" id="531814"/>
    <lineage>
        <taxon>Bacteria</taxon>
        <taxon>Bacillati</taxon>
        <taxon>Bacillota</taxon>
        <taxon>Bacilli</taxon>
        <taxon>Bacillales</taxon>
        <taxon>Bacillaceae</taxon>
        <taxon>Gracilibacillus</taxon>
    </lineage>
</organism>
<dbReference type="Proteomes" id="UP000199687">
    <property type="component" value="Unassembled WGS sequence"/>
</dbReference>
<evidence type="ECO:0000313" key="3">
    <source>
        <dbReference type="Proteomes" id="UP000199687"/>
    </source>
</evidence>
<protein>
    <recommendedName>
        <fullName evidence="1">Sublancin immunity protein SunI-like PH domain-containing protein</fullName>
    </recommendedName>
</protein>
<reference evidence="2 3" key="1">
    <citation type="submission" date="2016-10" db="EMBL/GenBank/DDBJ databases">
        <authorList>
            <person name="de Groot N.N."/>
        </authorList>
    </citation>
    <scope>NUCLEOTIDE SEQUENCE [LARGE SCALE GENOMIC DNA]</scope>
    <source>
        <strain evidence="2 3">CGMCC 1.7727</strain>
    </source>
</reference>
<proteinExistence type="predicted"/>
<dbReference type="OrthoDB" id="2623008at2"/>
<sequence length="85" mass="9671">MEPKVIDDGQNIIIKWQFSKIVIPSEGIKEVLSDDTYGGNDPKALRIGFPYGSTDRVLLRTNEGNYLIYTSNPHTITKKLKKYVQ</sequence>
<feature type="domain" description="Sublancin immunity protein SunI-like PH" evidence="1">
    <location>
        <begin position="1"/>
        <end position="82"/>
    </location>
</feature>
<gene>
    <name evidence="2" type="ORF">SAMN04487944_1243</name>
</gene>
<name>A0A1H9VJ42_9BACI</name>
<keyword evidence="3" id="KW-1185">Reference proteome</keyword>
<evidence type="ECO:0000259" key="1">
    <source>
        <dbReference type="Pfam" id="PF23491"/>
    </source>
</evidence>